<comment type="caution">
    <text evidence="1">The sequence shown here is derived from an EMBL/GenBank/DDBJ whole genome shotgun (WGS) entry which is preliminary data.</text>
</comment>
<dbReference type="GO" id="GO:0016788">
    <property type="term" value="F:hydrolase activity, acting on ester bonds"/>
    <property type="evidence" value="ECO:0007669"/>
    <property type="project" value="InterPro"/>
</dbReference>
<dbReference type="Gene3D" id="3.20.20.140">
    <property type="entry name" value="Metal-dependent hydrolases"/>
    <property type="match status" value="1"/>
</dbReference>
<gene>
    <name evidence="1" type="ORF">P378_14250</name>
</gene>
<dbReference type="PANTHER" id="PTHR42658">
    <property type="entry name" value="HYDROLASE TATD"/>
    <property type="match status" value="1"/>
</dbReference>
<evidence type="ECO:0000313" key="1">
    <source>
        <dbReference type="EMBL" id="PHJ37721.1"/>
    </source>
</evidence>
<dbReference type="EMBL" id="AWQQ01000086">
    <property type="protein sequence ID" value="PHJ37721.1"/>
    <property type="molecule type" value="Genomic_DNA"/>
</dbReference>
<keyword evidence="2" id="KW-1185">Reference proteome</keyword>
<dbReference type="SUPFAM" id="SSF51556">
    <property type="entry name" value="Metallo-dependent hydrolases"/>
    <property type="match status" value="1"/>
</dbReference>
<dbReference type="InterPro" id="IPR032466">
    <property type="entry name" value="Metal_Hydrolase"/>
</dbReference>
<name>A0A2C6L229_9FIRM</name>
<organism evidence="1 2">
    <name type="scientific">Desulforamulus profundi</name>
    <dbReference type="NCBI Taxonomy" id="1383067"/>
    <lineage>
        <taxon>Bacteria</taxon>
        <taxon>Bacillati</taxon>
        <taxon>Bacillota</taxon>
        <taxon>Clostridia</taxon>
        <taxon>Eubacteriales</taxon>
        <taxon>Peptococcaceae</taxon>
        <taxon>Desulforamulus</taxon>
    </lineage>
</organism>
<accession>A0A2C6L229</accession>
<dbReference type="Proteomes" id="UP000222564">
    <property type="component" value="Unassembled WGS sequence"/>
</dbReference>
<dbReference type="AlphaFoldDB" id="A0A2C6L229"/>
<dbReference type="Pfam" id="PF01026">
    <property type="entry name" value="TatD_DNase"/>
    <property type="match status" value="1"/>
</dbReference>
<sequence>MSVKLTFIYFLEGGPDYGKNLVDSHIHVTMLPYEGLQAMAEGGVKKVITCAIVLAAQHAESYFDHFRLITGFYRKNAAALGIQLYSAIGVHPAGIPHDWTRVVNALPDFLKTDGVVGMGEVGMNQGSQLEQDVLKAQLEIARDCQVPIIVHIPFENRLPIMDLTLRIAGQVAIPPHLLVIDHANLDIIEQINQFGAVPAITVRTRNVTLEVLSDNIDRFSNGMLNSDFSNLFPNDPTGVIKAFHHLRNLGIDEEIIDHLTCKRAESVFQI</sequence>
<reference evidence="1 2" key="1">
    <citation type="submission" date="2013-09" db="EMBL/GenBank/DDBJ databases">
        <title>Biodegradation of hydrocarbons in the deep terrestrial subsurface : characterization of a microbial consortium composed of two Desulfotomaculum species originating from a deep geological formation.</title>
        <authorList>
            <person name="Aullo T."/>
            <person name="Berlendis S."/>
            <person name="Lascourreges J.-F."/>
            <person name="Dessort D."/>
            <person name="Saint-Laurent S."/>
            <person name="Schraauwers B."/>
            <person name="Mas J."/>
            <person name="Magot M."/>
            <person name="Ranchou-Peyruse A."/>
        </authorList>
    </citation>
    <scope>NUCLEOTIDE SEQUENCE [LARGE SCALE GENOMIC DNA]</scope>
    <source>
        <strain evidence="1 2">Bs107</strain>
    </source>
</reference>
<dbReference type="RefSeq" id="WP_238473194.1">
    <property type="nucleotide sequence ID" value="NZ_AWQQ01000086.1"/>
</dbReference>
<dbReference type="InterPro" id="IPR012022">
    <property type="entry name" value="UCP005295"/>
</dbReference>
<dbReference type="InterPro" id="IPR001130">
    <property type="entry name" value="TatD-like"/>
</dbReference>
<evidence type="ECO:0000313" key="2">
    <source>
        <dbReference type="Proteomes" id="UP000222564"/>
    </source>
</evidence>
<dbReference type="PANTHER" id="PTHR42658:SF1">
    <property type="entry name" value="HYDROLASE TATD"/>
    <property type="match status" value="1"/>
</dbReference>
<proteinExistence type="predicted"/>
<keyword evidence="1" id="KW-0378">Hydrolase</keyword>
<protein>
    <submittedName>
        <fullName evidence="1">TatD family hydrolase</fullName>
    </submittedName>
</protein>